<name>A0A0C2G4F1_9BILA</name>
<dbReference type="Pfam" id="PF00023">
    <property type="entry name" value="Ank"/>
    <property type="match status" value="1"/>
</dbReference>
<evidence type="ECO:0000313" key="11">
    <source>
        <dbReference type="Proteomes" id="UP000054047"/>
    </source>
</evidence>
<comment type="catalytic activity">
    <reaction evidence="8">
        <text>L-cysteinyl-[protein] + hexadecanoyl-CoA = S-hexadecanoyl-L-cysteinyl-[protein] + CoA</text>
        <dbReference type="Rhea" id="RHEA:36683"/>
        <dbReference type="Rhea" id="RHEA-COMP:10131"/>
        <dbReference type="Rhea" id="RHEA-COMP:11032"/>
        <dbReference type="ChEBI" id="CHEBI:29950"/>
        <dbReference type="ChEBI" id="CHEBI:57287"/>
        <dbReference type="ChEBI" id="CHEBI:57379"/>
        <dbReference type="ChEBI" id="CHEBI:74151"/>
        <dbReference type="EC" id="2.3.1.225"/>
    </reaction>
</comment>
<feature type="repeat" description="ANK" evidence="7">
    <location>
        <begin position="176"/>
        <end position="208"/>
    </location>
</feature>
<keyword evidence="4 8" id="KW-1133">Transmembrane helix</keyword>
<feature type="transmembrane region" description="Helical" evidence="8">
    <location>
        <begin position="260"/>
        <end position="293"/>
    </location>
</feature>
<protein>
    <recommendedName>
        <fullName evidence="8">Palmitoyltransferase</fullName>
        <ecNumber evidence="8">2.3.1.225</ecNumber>
    </recommendedName>
</protein>
<keyword evidence="2 8" id="KW-0812">Transmembrane</keyword>
<dbReference type="OrthoDB" id="6781668at2759"/>
<dbReference type="Gene3D" id="1.25.40.20">
    <property type="entry name" value="Ankyrin repeat-containing domain"/>
    <property type="match status" value="1"/>
</dbReference>
<proteinExistence type="inferred from homology"/>
<comment type="subcellular location">
    <subcellularLocation>
        <location evidence="1">Membrane</location>
        <topology evidence="1">Multi-pass membrane protein</topology>
    </subcellularLocation>
</comment>
<sequence length="598" mass="66444">MSANLQEATARAVEACQRGSMEALEAALKDGVPPNATDADGCSLLHWAAINNRLDIITRLLELGADPNVVGGLLVSSPLHWAARVGHSNSAALLVKAGAVANVRDTQGYAPIHLAVQTNQSTLVAYLLEKFDYCKDITDNSGMTPVMWAAYRTFGMFPIRLLIRAGADLNAQEHLSGNTALHIAAQERNYCSVRELLAGNADFLLRNKQQETPMDIAKNMRNYKIIGMIEDAMISRGYVRAKCTACDYIPWNKIERATGFLVPGFLLGLIALLFFLFHYLAVGAVMLAAFIVFHCVSQFDFHTVSQSLVPIGICVAEPIAFVLVMCMLFWSLLRIVFSNPGVIEPTENSRAQFVEMLELCERVNYCFTCWVNKPKGAKHCSICDRCVLEFDHHCPWLHQCITIRNLRMFLVFVASVALSAGIFSYACSHLIYLKILSVNTGDSPFKLITIADEVLKTSSWLLFSLTLAFFHAIMLSALFVNQCVQISENLTTMDRIRQHRGFRYAPVFSESDESAAEPAIAFSTRERILLNYFIYNGREECEDINNFAQSIPSDLSTMSSSETRKQSKMTSPYLAPQTINNLMKSSMVDNNAPSATNI</sequence>
<evidence type="ECO:0000313" key="10">
    <source>
        <dbReference type="EMBL" id="KIH51921.1"/>
    </source>
</evidence>
<evidence type="ECO:0000256" key="8">
    <source>
        <dbReference type="RuleBase" id="RU079119"/>
    </source>
</evidence>
<comment type="similarity">
    <text evidence="8">Belongs to the DHHC palmitoyltransferase family.</text>
</comment>
<accession>A0A0C2G4F1</accession>
<dbReference type="InterPro" id="IPR001594">
    <property type="entry name" value="Palmitoyltrfase_DHHC"/>
</dbReference>
<dbReference type="SMART" id="SM00248">
    <property type="entry name" value="ANK"/>
    <property type="match status" value="5"/>
</dbReference>
<keyword evidence="11" id="KW-1185">Reference proteome</keyword>
<evidence type="ECO:0000256" key="5">
    <source>
        <dbReference type="ARBA" id="ARBA00023043"/>
    </source>
</evidence>
<organism evidence="10 11">
    <name type="scientific">Ancylostoma duodenale</name>
    <dbReference type="NCBI Taxonomy" id="51022"/>
    <lineage>
        <taxon>Eukaryota</taxon>
        <taxon>Metazoa</taxon>
        <taxon>Ecdysozoa</taxon>
        <taxon>Nematoda</taxon>
        <taxon>Chromadorea</taxon>
        <taxon>Rhabditida</taxon>
        <taxon>Rhabditina</taxon>
        <taxon>Rhabditomorpha</taxon>
        <taxon>Strongyloidea</taxon>
        <taxon>Ancylostomatidae</taxon>
        <taxon>Ancylostomatinae</taxon>
        <taxon>Ancylostoma</taxon>
    </lineage>
</organism>
<dbReference type="GO" id="GO:0016020">
    <property type="term" value="C:membrane"/>
    <property type="evidence" value="ECO:0007669"/>
    <property type="project" value="UniProtKB-SubCell"/>
</dbReference>
<dbReference type="Pfam" id="PF01529">
    <property type="entry name" value="DHHC"/>
    <property type="match status" value="1"/>
</dbReference>
<evidence type="ECO:0000256" key="1">
    <source>
        <dbReference type="ARBA" id="ARBA00004141"/>
    </source>
</evidence>
<dbReference type="PANTHER" id="PTHR24161">
    <property type="entry name" value="ANK_REP_REGION DOMAIN-CONTAINING PROTEIN-RELATED"/>
    <property type="match status" value="1"/>
</dbReference>
<reference evidence="10 11" key="1">
    <citation type="submission" date="2013-12" db="EMBL/GenBank/DDBJ databases">
        <title>Draft genome of the parsitic nematode Ancylostoma duodenale.</title>
        <authorList>
            <person name="Mitreva M."/>
        </authorList>
    </citation>
    <scope>NUCLEOTIDE SEQUENCE [LARGE SCALE GENOMIC DNA]</scope>
    <source>
        <strain evidence="10 11">Zhejiang</strain>
    </source>
</reference>
<dbReference type="EMBL" id="KN745055">
    <property type="protein sequence ID" value="KIH51921.1"/>
    <property type="molecule type" value="Genomic_DNA"/>
</dbReference>
<keyword evidence="8" id="KW-0012">Acyltransferase</keyword>
<feature type="transmembrane region" description="Helical" evidence="8">
    <location>
        <begin position="308"/>
        <end position="330"/>
    </location>
</feature>
<feature type="transmembrane region" description="Helical" evidence="8">
    <location>
        <begin position="409"/>
        <end position="432"/>
    </location>
</feature>
<dbReference type="InterPro" id="IPR002110">
    <property type="entry name" value="Ankyrin_rpt"/>
</dbReference>
<dbReference type="AlphaFoldDB" id="A0A0C2G4F1"/>
<dbReference type="Pfam" id="PF12796">
    <property type="entry name" value="Ank_2"/>
    <property type="match status" value="2"/>
</dbReference>
<keyword evidence="8" id="KW-0808">Transferase</keyword>
<dbReference type="PANTHER" id="PTHR24161:SF85">
    <property type="entry name" value="PALMITOYLTRANSFERASE HIP14"/>
    <property type="match status" value="1"/>
</dbReference>
<evidence type="ECO:0000256" key="7">
    <source>
        <dbReference type="PROSITE-ProRule" id="PRU00023"/>
    </source>
</evidence>
<feature type="repeat" description="ANK" evidence="7">
    <location>
        <begin position="40"/>
        <end position="72"/>
    </location>
</feature>
<feature type="repeat" description="ANK" evidence="7">
    <location>
        <begin position="74"/>
        <end position="106"/>
    </location>
</feature>
<keyword evidence="6 8" id="KW-0472">Membrane</keyword>
<comment type="domain">
    <text evidence="8">The DHHC domain is required for palmitoyltransferase activity.</text>
</comment>
<feature type="transmembrane region" description="Helical" evidence="8">
    <location>
        <begin position="460"/>
        <end position="480"/>
    </location>
</feature>
<keyword evidence="3" id="KW-0677">Repeat</keyword>
<feature type="repeat" description="ANK" evidence="7">
    <location>
        <begin position="107"/>
        <end position="130"/>
    </location>
</feature>
<keyword evidence="5 7" id="KW-0040">ANK repeat</keyword>
<feature type="repeat" description="ANK" evidence="7">
    <location>
        <begin position="141"/>
        <end position="174"/>
    </location>
</feature>
<dbReference type="PROSITE" id="PS50297">
    <property type="entry name" value="ANK_REP_REGION"/>
    <property type="match status" value="4"/>
</dbReference>
<dbReference type="EC" id="2.3.1.225" evidence="8"/>
<evidence type="ECO:0000256" key="2">
    <source>
        <dbReference type="ARBA" id="ARBA00022692"/>
    </source>
</evidence>
<feature type="domain" description="Palmitoyltransferase DHHC" evidence="9">
    <location>
        <begin position="363"/>
        <end position="498"/>
    </location>
</feature>
<dbReference type="PROSITE" id="PS50216">
    <property type="entry name" value="DHHC"/>
    <property type="match status" value="1"/>
</dbReference>
<dbReference type="GO" id="GO:0019706">
    <property type="term" value="F:protein-cysteine S-palmitoyltransferase activity"/>
    <property type="evidence" value="ECO:0007669"/>
    <property type="project" value="UniProtKB-EC"/>
</dbReference>
<evidence type="ECO:0000259" key="9">
    <source>
        <dbReference type="Pfam" id="PF01529"/>
    </source>
</evidence>
<evidence type="ECO:0000256" key="6">
    <source>
        <dbReference type="ARBA" id="ARBA00023136"/>
    </source>
</evidence>
<evidence type="ECO:0000256" key="4">
    <source>
        <dbReference type="ARBA" id="ARBA00022989"/>
    </source>
</evidence>
<dbReference type="PROSITE" id="PS50088">
    <property type="entry name" value="ANK_REPEAT"/>
    <property type="match status" value="5"/>
</dbReference>
<dbReference type="Proteomes" id="UP000054047">
    <property type="component" value="Unassembled WGS sequence"/>
</dbReference>
<evidence type="ECO:0000256" key="3">
    <source>
        <dbReference type="ARBA" id="ARBA00022737"/>
    </source>
</evidence>
<dbReference type="SUPFAM" id="SSF48403">
    <property type="entry name" value="Ankyrin repeat"/>
    <property type="match status" value="1"/>
</dbReference>
<gene>
    <name evidence="10" type="ORF">ANCDUO_17983</name>
</gene>
<dbReference type="InterPro" id="IPR036770">
    <property type="entry name" value="Ankyrin_rpt-contain_sf"/>
</dbReference>